<organism evidence="3 4">
    <name type="scientific">Heterorhabditis bacteriophora</name>
    <name type="common">Entomopathogenic nematode worm</name>
    <dbReference type="NCBI Taxonomy" id="37862"/>
    <lineage>
        <taxon>Eukaryota</taxon>
        <taxon>Metazoa</taxon>
        <taxon>Ecdysozoa</taxon>
        <taxon>Nematoda</taxon>
        <taxon>Chromadorea</taxon>
        <taxon>Rhabditida</taxon>
        <taxon>Rhabditina</taxon>
        <taxon>Rhabditomorpha</taxon>
        <taxon>Strongyloidea</taxon>
        <taxon>Heterorhabditidae</taxon>
        <taxon>Heterorhabditis</taxon>
    </lineage>
</organism>
<dbReference type="GO" id="GO:0006139">
    <property type="term" value="P:nucleobase-containing compound metabolic process"/>
    <property type="evidence" value="ECO:0007669"/>
    <property type="project" value="InterPro"/>
</dbReference>
<reference evidence="4" key="1">
    <citation type="submission" date="2016-11" db="UniProtKB">
        <authorList>
            <consortium name="WormBaseParasite"/>
        </authorList>
    </citation>
    <scope>IDENTIFICATION</scope>
</reference>
<dbReference type="InterPro" id="IPR023319">
    <property type="entry name" value="Tex-like_HTH_dom_sf"/>
</dbReference>
<evidence type="ECO:0000313" key="4">
    <source>
        <dbReference type="WBParaSite" id="Hba_07938"/>
    </source>
</evidence>
<dbReference type="InterPro" id="IPR018974">
    <property type="entry name" value="Tex-like_N"/>
</dbReference>
<evidence type="ECO:0000313" key="3">
    <source>
        <dbReference type="Proteomes" id="UP000095283"/>
    </source>
</evidence>
<dbReference type="AlphaFoldDB" id="A0A1I7WS15"/>
<dbReference type="WBParaSite" id="Hba_07938">
    <property type="protein sequence ID" value="Hba_07938"/>
    <property type="gene ID" value="Hba_07938"/>
</dbReference>
<dbReference type="Pfam" id="PF09371">
    <property type="entry name" value="Tex_N"/>
    <property type="match status" value="1"/>
</dbReference>
<dbReference type="GO" id="GO:0006412">
    <property type="term" value="P:translation"/>
    <property type="evidence" value="ECO:0007669"/>
    <property type="project" value="TreeGrafter"/>
</dbReference>
<name>A0A1I7WS15_HETBA</name>
<dbReference type="PANTHER" id="PTHR10724">
    <property type="entry name" value="30S RIBOSOMAL PROTEIN S1"/>
    <property type="match status" value="1"/>
</dbReference>
<accession>A0A1I7WS15</accession>
<dbReference type="InterPro" id="IPR012337">
    <property type="entry name" value="RNaseH-like_sf"/>
</dbReference>
<dbReference type="Pfam" id="PF16921">
    <property type="entry name" value="Tex_YqgF"/>
    <property type="match status" value="1"/>
</dbReference>
<protein>
    <submittedName>
        <fullName evidence="4">S1 motif domain-containing protein</fullName>
    </submittedName>
</protein>
<dbReference type="InterPro" id="IPR032639">
    <property type="entry name" value="Tex_YqgF"/>
</dbReference>
<dbReference type="Gene3D" id="1.10.10.650">
    <property type="entry name" value="RuvA domain 2-like"/>
    <property type="match status" value="1"/>
</dbReference>
<dbReference type="GO" id="GO:0003729">
    <property type="term" value="F:mRNA binding"/>
    <property type="evidence" value="ECO:0007669"/>
    <property type="project" value="TreeGrafter"/>
</dbReference>
<dbReference type="InterPro" id="IPR023323">
    <property type="entry name" value="Tex-like_dom_sf"/>
</dbReference>
<proteinExistence type="predicted"/>
<dbReference type="InterPro" id="IPR037027">
    <property type="entry name" value="YqgF/RNaseH-like_dom_sf"/>
</dbReference>
<dbReference type="GO" id="GO:0003735">
    <property type="term" value="F:structural constituent of ribosome"/>
    <property type="evidence" value="ECO:0007669"/>
    <property type="project" value="TreeGrafter"/>
</dbReference>
<dbReference type="SUPFAM" id="SSF158832">
    <property type="entry name" value="Tex N-terminal region-like"/>
    <property type="match status" value="1"/>
</dbReference>
<feature type="domain" description="Tex-like protein N-terminal" evidence="1">
    <location>
        <begin position="12"/>
        <end position="83"/>
    </location>
</feature>
<dbReference type="PANTHER" id="PTHR10724:SF10">
    <property type="entry name" value="S1 RNA-BINDING DOMAIN-CONTAINING PROTEIN 1"/>
    <property type="match status" value="1"/>
</dbReference>
<dbReference type="SUPFAM" id="SSF53098">
    <property type="entry name" value="Ribonuclease H-like"/>
    <property type="match status" value="1"/>
</dbReference>
<evidence type="ECO:0000259" key="1">
    <source>
        <dbReference type="Pfam" id="PF09371"/>
    </source>
</evidence>
<dbReference type="InterPro" id="IPR050437">
    <property type="entry name" value="Ribos_protein_bS1-like"/>
</dbReference>
<dbReference type="Gene3D" id="3.30.420.140">
    <property type="entry name" value="YqgF/RNase H-like domain"/>
    <property type="match status" value="1"/>
</dbReference>
<keyword evidence="3" id="KW-1185">Reference proteome</keyword>
<sequence>MSSDEWVLDCSLHELIADEVSIDYSIAGRVVELFNDGNEVAYVARYRKDACGDMTCDQLRRAFKTFNEAKELNKKVGKAIANLTTKIKSENEQKQAIKGLKSARELADVCDITQLYASGRKTKADKARELGLEDVSRDILNGGIVEMSRLVNRSIGLKDIETVEENVVYIIAELLNKMSETIELVKKMLGITQNLKNVLVLNIYICSYILVLFRSHLDSNAVIFVSCELSSKAKKWTVIDKEYSLITHFKDYTKFNRNIQNVENYQVLAMDRGEDKGVLTWKIEVKDIGREHPGKRLRIGKPHINLVQKALKDSISRLFIPKIQRSVRRFLLARAEQAAITCFSRNIGQLFAQEGIQLYNIIALDPGFSACKAAFLAPNGSVLETAEFKLCGHLFDMKGSTILRRWADHSKPGLLIAIGNGKASLETQFAVSVMIKEGKFGKADVKFCVVPENGASKYSITPLAENELPHLPPTQRSAGKYFLKQLIALKFIF</sequence>
<feature type="domain" description="Tex protein YqgF-like" evidence="2">
    <location>
        <begin position="361"/>
        <end position="478"/>
    </location>
</feature>
<dbReference type="Gene3D" id="1.10.3500.10">
    <property type="entry name" value="Tex N-terminal region-like"/>
    <property type="match status" value="1"/>
</dbReference>
<dbReference type="Proteomes" id="UP000095283">
    <property type="component" value="Unplaced"/>
</dbReference>
<evidence type="ECO:0000259" key="2">
    <source>
        <dbReference type="Pfam" id="PF16921"/>
    </source>
</evidence>